<dbReference type="PANTHER" id="PTHR41252:SF1">
    <property type="entry name" value="BLR2505 PROTEIN"/>
    <property type="match status" value="1"/>
</dbReference>
<evidence type="ECO:0000313" key="3">
    <source>
        <dbReference type="Proteomes" id="UP001552594"/>
    </source>
</evidence>
<dbReference type="SUPFAM" id="SSF54427">
    <property type="entry name" value="NTF2-like"/>
    <property type="match status" value="1"/>
</dbReference>
<organism evidence="2 3">
    <name type="scientific">Streptomyces orinoci</name>
    <name type="common">Streptoverticillium orinoci</name>
    <dbReference type="NCBI Taxonomy" id="67339"/>
    <lineage>
        <taxon>Bacteria</taxon>
        <taxon>Bacillati</taxon>
        <taxon>Actinomycetota</taxon>
        <taxon>Actinomycetes</taxon>
        <taxon>Kitasatosporales</taxon>
        <taxon>Streptomycetaceae</taxon>
        <taxon>Streptomyces</taxon>
    </lineage>
</organism>
<reference evidence="2 3" key="1">
    <citation type="submission" date="2024-06" db="EMBL/GenBank/DDBJ databases">
        <title>The Natural Products Discovery Center: Release of the First 8490 Sequenced Strains for Exploring Actinobacteria Biosynthetic Diversity.</title>
        <authorList>
            <person name="Kalkreuter E."/>
            <person name="Kautsar S.A."/>
            <person name="Yang D."/>
            <person name="Bader C.D."/>
            <person name="Teijaro C.N."/>
            <person name="Fluegel L."/>
            <person name="Davis C.M."/>
            <person name="Simpson J.R."/>
            <person name="Lauterbach L."/>
            <person name="Steele A.D."/>
            <person name="Gui C."/>
            <person name="Meng S."/>
            <person name="Li G."/>
            <person name="Viehrig K."/>
            <person name="Ye F."/>
            <person name="Su P."/>
            <person name="Kiefer A.F."/>
            <person name="Nichols A."/>
            <person name="Cepeda A.J."/>
            <person name="Yan W."/>
            <person name="Fan B."/>
            <person name="Jiang Y."/>
            <person name="Adhikari A."/>
            <person name="Zheng C.-J."/>
            <person name="Schuster L."/>
            <person name="Cowan T.M."/>
            <person name="Smanski M.J."/>
            <person name="Chevrette M.G."/>
            <person name="De Carvalho L.P.S."/>
            <person name="Shen B."/>
        </authorList>
    </citation>
    <scope>NUCLEOTIDE SEQUENCE [LARGE SCALE GENOMIC DNA]</scope>
    <source>
        <strain evidence="2 3">NPDC052347</strain>
    </source>
</reference>
<dbReference type="RefSeq" id="WP_109280570.1">
    <property type="nucleotide sequence ID" value="NZ_JBFAUK010000002.1"/>
</dbReference>
<evidence type="ECO:0000313" key="2">
    <source>
        <dbReference type="EMBL" id="MEV5505573.1"/>
    </source>
</evidence>
<feature type="domain" description="SnoaL-like" evidence="1">
    <location>
        <begin position="9"/>
        <end position="116"/>
    </location>
</feature>
<comment type="caution">
    <text evidence="2">The sequence shown here is derived from an EMBL/GenBank/DDBJ whole genome shotgun (WGS) entry which is preliminary data.</text>
</comment>
<dbReference type="PANTHER" id="PTHR41252">
    <property type="entry name" value="BLR2505 PROTEIN"/>
    <property type="match status" value="1"/>
</dbReference>
<dbReference type="EMBL" id="JBFAUK010000002">
    <property type="protein sequence ID" value="MEV5505573.1"/>
    <property type="molecule type" value="Genomic_DNA"/>
</dbReference>
<dbReference type="InterPro" id="IPR037401">
    <property type="entry name" value="SnoaL-like"/>
</dbReference>
<protein>
    <submittedName>
        <fullName evidence="2">Nuclear transport factor 2 family protein</fullName>
    </submittedName>
</protein>
<dbReference type="Pfam" id="PF12680">
    <property type="entry name" value="SnoaL_2"/>
    <property type="match status" value="1"/>
</dbReference>
<dbReference type="Gene3D" id="3.10.450.50">
    <property type="match status" value="1"/>
</dbReference>
<dbReference type="Proteomes" id="UP001552594">
    <property type="component" value="Unassembled WGS sequence"/>
</dbReference>
<sequence length="133" mass="15363">MSEQNVAIVRKFFDLFAQGRLEDIKELLAEDFEWVYHGPKSLPWAGTYHGTEGFDRFFSIVRELIEVQECDAYEYLDAGEAVVVLGVSRTRIRANDARYEAQWMNVFRIRDGLISQYLDLYDTASVVEALRAA</sequence>
<dbReference type="InterPro" id="IPR032710">
    <property type="entry name" value="NTF2-like_dom_sf"/>
</dbReference>
<name>A0ABV3JRQ5_STRON</name>
<proteinExistence type="predicted"/>
<keyword evidence="3" id="KW-1185">Reference proteome</keyword>
<accession>A0ABV3JRQ5</accession>
<gene>
    <name evidence="2" type="ORF">AB0L16_03725</name>
</gene>
<evidence type="ECO:0000259" key="1">
    <source>
        <dbReference type="Pfam" id="PF12680"/>
    </source>
</evidence>